<evidence type="ECO:0000256" key="1">
    <source>
        <dbReference type="ARBA" id="ARBA00023157"/>
    </source>
</evidence>
<dbReference type="AlphaFoldDB" id="A0A8S3QA81"/>
<evidence type="ECO:0000259" key="3">
    <source>
        <dbReference type="PROSITE" id="PS50923"/>
    </source>
</evidence>
<dbReference type="Gene3D" id="3.90.215.10">
    <property type="entry name" value="Gamma Fibrinogen, chain A, domain 1"/>
    <property type="match status" value="1"/>
</dbReference>
<comment type="caution">
    <text evidence="2">Lacks conserved residue(s) required for the propagation of feature annotation.</text>
</comment>
<sequence>MLECIRECFVTSQCMAVNYRKNWKLCDVLGDLPPDKNLRNELGSIYTKVSTWNKALAGACADHQCQDGNKCEKKGGELMCTPAYCSDPAPEIPNATCIEEFGLYRSRGVGNQFKCNKGFKVIGNPFVVCNENVEWKILFCCIENTLKPMDCGDIPAQCSSEVYTIYPKTGSSFDVYCDMVTESGGWTSDNVTKFVIDADFVLKVITFVIDAVFKFKSDYIKKIAAAFVFLKSGCS</sequence>
<proteinExistence type="predicted"/>
<reference evidence="4" key="1">
    <citation type="submission" date="2021-03" db="EMBL/GenBank/DDBJ databases">
        <authorList>
            <person name="Bekaert M."/>
        </authorList>
    </citation>
    <scope>NUCLEOTIDE SEQUENCE</scope>
</reference>
<dbReference type="PROSITE" id="PS50923">
    <property type="entry name" value="SUSHI"/>
    <property type="match status" value="1"/>
</dbReference>
<dbReference type="SUPFAM" id="SSF57535">
    <property type="entry name" value="Complement control module/SCR domain"/>
    <property type="match status" value="1"/>
</dbReference>
<comment type="caution">
    <text evidence="4">The sequence shown here is derived from an EMBL/GenBank/DDBJ whole genome shotgun (WGS) entry which is preliminary data.</text>
</comment>
<dbReference type="EMBL" id="CAJPWZ010000466">
    <property type="protein sequence ID" value="CAG2193822.1"/>
    <property type="molecule type" value="Genomic_DNA"/>
</dbReference>
<dbReference type="InterPro" id="IPR002181">
    <property type="entry name" value="Fibrinogen_a/b/g_C_dom"/>
</dbReference>
<evidence type="ECO:0000313" key="4">
    <source>
        <dbReference type="EMBL" id="CAG2193822.1"/>
    </source>
</evidence>
<dbReference type="Pfam" id="PF00147">
    <property type="entry name" value="Fibrinogen_C"/>
    <property type="match status" value="1"/>
</dbReference>
<dbReference type="InterPro" id="IPR000436">
    <property type="entry name" value="Sushi_SCR_CCP_dom"/>
</dbReference>
<name>A0A8S3QA81_MYTED</name>
<dbReference type="Gene3D" id="2.10.70.10">
    <property type="entry name" value="Complement Module, domain 1"/>
    <property type="match status" value="1"/>
</dbReference>
<evidence type="ECO:0000313" key="5">
    <source>
        <dbReference type="Proteomes" id="UP000683360"/>
    </source>
</evidence>
<evidence type="ECO:0000256" key="2">
    <source>
        <dbReference type="PROSITE-ProRule" id="PRU00302"/>
    </source>
</evidence>
<dbReference type="CDD" id="cd00033">
    <property type="entry name" value="CCP"/>
    <property type="match status" value="1"/>
</dbReference>
<dbReference type="OrthoDB" id="10351400at2759"/>
<accession>A0A8S3QA81</accession>
<dbReference type="Proteomes" id="UP000683360">
    <property type="component" value="Unassembled WGS sequence"/>
</dbReference>
<keyword evidence="5" id="KW-1185">Reference proteome</keyword>
<keyword evidence="2" id="KW-0768">Sushi</keyword>
<dbReference type="NCBIfam" id="NF040941">
    <property type="entry name" value="GGGWT_bact"/>
    <property type="match status" value="1"/>
</dbReference>
<dbReference type="InterPro" id="IPR036056">
    <property type="entry name" value="Fibrinogen-like_C"/>
</dbReference>
<protein>
    <recommendedName>
        <fullName evidence="3">Sushi domain-containing protein</fullName>
    </recommendedName>
</protein>
<organism evidence="4 5">
    <name type="scientific">Mytilus edulis</name>
    <name type="common">Blue mussel</name>
    <dbReference type="NCBI Taxonomy" id="6550"/>
    <lineage>
        <taxon>Eukaryota</taxon>
        <taxon>Metazoa</taxon>
        <taxon>Spiralia</taxon>
        <taxon>Lophotrochozoa</taxon>
        <taxon>Mollusca</taxon>
        <taxon>Bivalvia</taxon>
        <taxon>Autobranchia</taxon>
        <taxon>Pteriomorphia</taxon>
        <taxon>Mytilida</taxon>
        <taxon>Mytiloidea</taxon>
        <taxon>Mytilidae</taxon>
        <taxon>Mytilinae</taxon>
        <taxon>Mytilus</taxon>
    </lineage>
</organism>
<dbReference type="InterPro" id="IPR014716">
    <property type="entry name" value="Fibrinogen_a/b/g_C_1"/>
</dbReference>
<gene>
    <name evidence="4" type="ORF">MEDL_8865</name>
</gene>
<feature type="domain" description="Sushi" evidence="3">
    <location>
        <begin position="83"/>
        <end position="143"/>
    </location>
</feature>
<dbReference type="SUPFAM" id="SSF56496">
    <property type="entry name" value="Fibrinogen C-terminal domain-like"/>
    <property type="match status" value="1"/>
</dbReference>
<dbReference type="InterPro" id="IPR035976">
    <property type="entry name" value="Sushi/SCR/CCP_sf"/>
</dbReference>
<keyword evidence="1" id="KW-1015">Disulfide bond</keyword>